<feature type="region of interest" description="Disordered" evidence="1">
    <location>
        <begin position="115"/>
        <end position="268"/>
    </location>
</feature>
<evidence type="ECO:0000256" key="1">
    <source>
        <dbReference type="SAM" id="MobiDB-lite"/>
    </source>
</evidence>
<evidence type="ECO:0008006" key="4">
    <source>
        <dbReference type="Google" id="ProtNLM"/>
    </source>
</evidence>
<organism evidence="2 3">
    <name type="scientific">Arthrobacter mobilis</name>
    <dbReference type="NCBI Taxonomy" id="2724944"/>
    <lineage>
        <taxon>Bacteria</taxon>
        <taxon>Bacillati</taxon>
        <taxon>Actinomycetota</taxon>
        <taxon>Actinomycetes</taxon>
        <taxon>Micrococcales</taxon>
        <taxon>Micrococcaceae</taxon>
        <taxon>Arthrobacter</taxon>
    </lineage>
</organism>
<evidence type="ECO:0000313" key="3">
    <source>
        <dbReference type="Proteomes" id="UP000544090"/>
    </source>
</evidence>
<feature type="compositionally biased region" description="Basic and acidic residues" evidence="1">
    <location>
        <begin position="167"/>
        <end position="179"/>
    </location>
</feature>
<dbReference type="Proteomes" id="UP000544090">
    <property type="component" value="Unassembled WGS sequence"/>
</dbReference>
<sequence>MNTVPHLTRDDDVIGRLLDESGVDPSPALRASLLELRTAGTGPAPAPSAELAAFLAPATSPPRPRRRLAKGAMIGLAAAAATGLGVSGVAAANPQFPETTGHVVRQVIGFFDPAPGGVPAPQAPEEPAVPSGGTTGQAEPASPAAGTSGSGTPGPAHSPGGGSKGKPAADRSGAKDSAHRPGHRAPDPAGALPLPGVPAPPAVPGRDGGRPGGQGSGAAAPDSTGPGRPAPDGSVPGRPDLKLPPGPGRPGSADLPAVPALPGAASGR</sequence>
<comment type="caution">
    <text evidence="2">The sequence shown here is derived from an EMBL/GenBank/DDBJ whole genome shotgun (WGS) entry which is preliminary data.</text>
</comment>
<gene>
    <name evidence="2" type="ORF">HGG74_00675</name>
</gene>
<reference evidence="2 3" key="1">
    <citation type="submission" date="2020-04" db="EMBL/GenBank/DDBJ databases">
        <title>Arthrobacter sp. nov.</title>
        <authorList>
            <person name="Liu S."/>
        </authorList>
    </citation>
    <scope>NUCLEOTIDE SEQUENCE [LARGE SCALE GENOMIC DNA]</scope>
    <source>
        <strain evidence="2 3">E918</strain>
    </source>
</reference>
<name>A0A7X6HAJ5_9MICC</name>
<dbReference type="EMBL" id="JAAZSQ010000001">
    <property type="protein sequence ID" value="NKX53070.1"/>
    <property type="molecule type" value="Genomic_DNA"/>
</dbReference>
<dbReference type="RefSeq" id="WP_168484423.1">
    <property type="nucleotide sequence ID" value="NZ_JAAZSQ010000001.1"/>
</dbReference>
<accession>A0A7X6HAJ5</accession>
<evidence type="ECO:0000313" key="2">
    <source>
        <dbReference type="EMBL" id="NKX53070.1"/>
    </source>
</evidence>
<dbReference type="AlphaFoldDB" id="A0A7X6HAJ5"/>
<protein>
    <recommendedName>
        <fullName evidence="4">Anti-sigma-D factor RsdA to sigma factor binding region</fullName>
    </recommendedName>
</protein>
<keyword evidence="3" id="KW-1185">Reference proteome</keyword>
<proteinExistence type="predicted"/>